<dbReference type="AlphaFoldDB" id="A0A5B6WS56"/>
<name>A0A5B6WS56_9ROSI</name>
<organism evidence="1 2">
    <name type="scientific">Gossypium australe</name>
    <dbReference type="NCBI Taxonomy" id="47621"/>
    <lineage>
        <taxon>Eukaryota</taxon>
        <taxon>Viridiplantae</taxon>
        <taxon>Streptophyta</taxon>
        <taxon>Embryophyta</taxon>
        <taxon>Tracheophyta</taxon>
        <taxon>Spermatophyta</taxon>
        <taxon>Magnoliopsida</taxon>
        <taxon>eudicotyledons</taxon>
        <taxon>Gunneridae</taxon>
        <taxon>Pentapetalae</taxon>
        <taxon>rosids</taxon>
        <taxon>malvids</taxon>
        <taxon>Malvales</taxon>
        <taxon>Malvaceae</taxon>
        <taxon>Malvoideae</taxon>
        <taxon>Gossypium</taxon>
    </lineage>
</organism>
<accession>A0A5B6WS56</accession>
<dbReference type="OrthoDB" id="981249at2759"/>
<comment type="caution">
    <text evidence="1">The sequence shown here is derived from an EMBL/GenBank/DDBJ whole genome shotgun (WGS) entry which is preliminary data.</text>
</comment>
<dbReference type="EMBL" id="SMMG02000002">
    <property type="protein sequence ID" value="KAA3484198.1"/>
    <property type="molecule type" value="Genomic_DNA"/>
</dbReference>
<dbReference type="Proteomes" id="UP000325315">
    <property type="component" value="Unassembled WGS sequence"/>
</dbReference>
<evidence type="ECO:0000313" key="1">
    <source>
        <dbReference type="EMBL" id="KAA3484198.1"/>
    </source>
</evidence>
<sequence>MKRMKESELVKDYVDQLQLVKNSLIKKIVEKILVKLFERYEAIIPSLENSKYLSSITLVELLTAL</sequence>
<protein>
    <submittedName>
        <fullName evidence="1">Gag-pol polyprotein</fullName>
    </submittedName>
</protein>
<keyword evidence="2" id="KW-1185">Reference proteome</keyword>
<reference evidence="2" key="1">
    <citation type="journal article" date="2019" name="Plant Biotechnol. J.">
        <title>Genome sequencing of the Australian wild diploid species Gossypium australe highlights disease resistance and delayed gland morphogenesis.</title>
        <authorList>
            <person name="Cai Y."/>
            <person name="Cai X."/>
            <person name="Wang Q."/>
            <person name="Wang P."/>
            <person name="Zhang Y."/>
            <person name="Cai C."/>
            <person name="Xu Y."/>
            <person name="Wang K."/>
            <person name="Zhou Z."/>
            <person name="Wang C."/>
            <person name="Geng S."/>
            <person name="Li B."/>
            <person name="Dong Q."/>
            <person name="Hou Y."/>
            <person name="Wang H."/>
            <person name="Ai P."/>
            <person name="Liu Z."/>
            <person name="Yi F."/>
            <person name="Sun M."/>
            <person name="An G."/>
            <person name="Cheng J."/>
            <person name="Zhang Y."/>
            <person name="Shi Q."/>
            <person name="Xie Y."/>
            <person name="Shi X."/>
            <person name="Chang Y."/>
            <person name="Huang F."/>
            <person name="Chen Y."/>
            <person name="Hong S."/>
            <person name="Mi L."/>
            <person name="Sun Q."/>
            <person name="Zhang L."/>
            <person name="Zhou B."/>
            <person name="Peng R."/>
            <person name="Zhang X."/>
            <person name="Liu F."/>
        </authorList>
    </citation>
    <scope>NUCLEOTIDE SEQUENCE [LARGE SCALE GENOMIC DNA]</scope>
    <source>
        <strain evidence="2">cv. PA1801</strain>
    </source>
</reference>
<evidence type="ECO:0000313" key="2">
    <source>
        <dbReference type="Proteomes" id="UP000325315"/>
    </source>
</evidence>
<gene>
    <name evidence="1" type="ORF">EPI10_006297</name>
</gene>
<proteinExistence type="predicted"/>